<dbReference type="InterPro" id="IPR043504">
    <property type="entry name" value="Peptidase_S1_PA_chymotrypsin"/>
</dbReference>
<dbReference type="OrthoDB" id="6267810at2759"/>
<dbReference type="InterPro" id="IPR018114">
    <property type="entry name" value="TRYPSIN_HIS"/>
</dbReference>
<evidence type="ECO:0000256" key="3">
    <source>
        <dbReference type="ARBA" id="ARBA00022825"/>
    </source>
</evidence>
<proteinExistence type="predicted"/>
<feature type="compositionally biased region" description="Basic and acidic residues" evidence="6">
    <location>
        <begin position="10"/>
        <end position="24"/>
    </location>
</feature>
<name>A0A6J8F044_MYTCO</name>
<dbReference type="Pfam" id="PF00089">
    <property type="entry name" value="Trypsin"/>
    <property type="match status" value="1"/>
</dbReference>
<protein>
    <submittedName>
        <fullName evidence="8">Trypsin beta,Trypsin alpha,Chymotrypsin-like serine proteinase,Trypsin delta/gamma-like protein CG30031,Trypsin delta,Chymotrypsin A</fullName>
    </submittedName>
</protein>
<feature type="region of interest" description="Disordered" evidence="6">
    <location>
        <begin position="1"/>
        <end position="46"/>
    </location>
</feature>
<accession>A0A6J8F044</accession>
<evidence type="ECO:0000313" key="9">
    <source>
        <dbReference type="Proteomes" id="UP000507470"/>
    </source>
</evidence>
<dbReference type="CDD" id="cd00190">
    <property type="entry name" value="Tryp_SPc"/>
    <property type="match status" value="1"/>
</dbReference>
<evidence type="ECO:0000256" key="2">
    <source>
        <dbReference type="ARBA" id="ARBA00022801"/>
    </source>
</evidence>
<keyword evidence="1 5" id="KW-0645">Protease</keyword>
<dbReference type="PRINTS" id="PR00722">
    <property type="entry name" value="CHYMOTRYPSIN"/>
</dbReference>
<dbReference type="GO" id="GO:0006508">
    <property type="term" value="P:proteolysis"/>
    <property type="evidence" value="ECO:0007669"/>
    <property type="project" value="UniProtKB-KW"/>
</dbReference>
<feature type="domain" description="Peptidase S1" evidence="7">
    <location>
        <begin position="28"/>
        <end position="264"/>
    </location>
</feature>
<evidence type="ECO:0000256" key="1">
    <source>
        <dbReference type="ARBA" id="ARBA00022670"/>
    </source>
</evidence>
<dbReference type="Proteomes" id="UP000507470">
    <property type="component" value="Unassembled WGS sequence"/>
</dbReference>
<sequence length="265" mass="28328">MPDEIPIHNNELKDNTTDQSDKSDLYVTKSGRISKPPDSDTTIGKHPWQISLQRGTGSSWSHSCGGSIIDEKWVVTAAHCVEGSSASSLRIAAGSTIWNEDVQTRTLKDFTIHPDYDGSASGYPNDIAVMELESPLEFNDNVDKVDMAEEEGDFAGVECVISGWGQTGSGSIADNLQDVSMTVLSNSECSTIWTGSINDGHICIGSDTDISDGRSACFGDSGGPMICQSKLAGATSWGSGSCSGKPTVYSRVSQFRKWIRDQTGI</sequence>
<dbReference type="InterPro" id="IPR009003">
    <property type="entry name" value="Peptidase_S1_PA"/>
</dbReference>
<dbReference type="InterPro" id="IPR033116">
    <property type="entry name" value="TRYPSIN_SER"/>
</dbReference>
<dbReference type="AlphaFoldDB" id="A0A6J8F044"/>
<dbReference type="SMART" id="SM00020">
    <property type="entry name" value="Tryp_SPc"/>
    <property type="match status" value="1"/>
</dbReference>
<organism evidence="8 9">
    <name type="scientific">Mytilus coruscus</name>
    <name type="common">Sea mussel</name>
    <dbReference type="NCBI Taxonomy" id="42192"/>
    <lineage>
        <taxon>Eukaryota</taxon>
        <taxon>Metazoa</taxon>
        <taxon>Spiralia</taxon>
        <taxon>Lophotrochozoa</taxon>
        <taxon>Mollusca</taxon>
        <taxon>Bivalvia</taxon>
        <taxon>Autobranchia</taxon>
        <taxon>Pteriomorphia</taxon>
        <taxon>Mytilida</taxon>
        <taxon>Mytiloidea</taxon>
        <taxon>Mytilidae</taxon>
        <taxon>Mytilinae</taxon>
        <taxon>Mytilus</taxon>
    </lineage>
</organism>
<evidence type="ECO:0000313" key="8">
    <source>
        <dbReference type="EMBL" id="CAC5425286.1"/>
    </source>
</evidence>
<dbReference type="InterPro" id="IPR001314">
    <property type="entry name" value="Peptidase_S1A"/>
</dbReference>
<evidence type="ECO:0000256" key="6">
    <source>
        <dbReference type="SAM" id="MobiDB-lite"/>
    </source>
</evidence>
<keyword evidence="9" id="KW-1185">Reference proteome</keyword>
<dbReference type="InterPro" id="IPR001254">
    <property type="entry name" value="Trypsin_dom"/>
</dbReference>
<gene>
    <name evidence="8" type="ORF">MCOR_57124</name>
</gene>
<keyword evidence="3 5" id="KW-0720">Serine protease</keyword>
<keyword evidence="4" id="KW-1015">Disulfide bond</keyword>
<dbReference type="PROSITE" id="PS00135">
    <property type="entry name" value="TRYPSIN_SER"/>
    <property type="match status" value="1"/>
</dbReference>
<dbReference type="GO" id="GO:0004252">
    <property type="term" value="F:serine-type endopeptidase activity"/>
    <property type="evidence" value="ECO:0007669"/>
    <property type="project" value="InterPro"/>
</dbReference>
<dbReference type="PANTHER" id="PTHR24250">
    <property type="entry name" value="CHYMOTRYPSIN-RELATED"/>
    <property type="match status" value="1"/>
</dbReference>
<dbReference type="SUPFAM" id="SSF50494">
    <property type="entry name" value="Trypsin-like serine proteases"/>
    <property type="match status" value="1"/>
</dbReference>
<dbReference type="PROSITE" id="PS50240">
    <property type="entry name" value="TRYPSIN_DOM"/>
    <property type="match status" value="1"/>
</dbReference>
<dbReference type="EMBL" id="CACVKT020010231">
    <property type="protein sequence ID" value="CAC5425286.1"/>
    <property type="molecule type" value="Genomic_DNA"/>
</dbReference>
<evidence type="ECO:0000256" key="4">
    <source>
        <dbReference type="ARBA" id="ARBA00023157"/>
    </source>
</evidence>
<dbReference type="PANTHER" id="PTHR24250:SF27">
    <property type="entry name" value="ELASTASE 2 LIKE"/>
    <property type="match status" value="1"/>
</dbReference>
<dbReference type="PROSITE" id="PS00134">
    <property type="entry name" value="TRYPSIN_HIS"/>
    <property type="match status" value="1"/>
</dbReference>
<dbReference type="FunFam" id="2.40.10.10:FF:000073">
    <property type="entry name" value="Trypsin alpha"/>
    <property type="match status" value="1"/>
</dbReference>
<keyword evidence="2 5" id="KW-0378">Hydrolase</keyword>
<evidence type="ECO:0000259" key="7">
    <source>
        <dbReference type="PROSITE" id="PS50240"/>
    </source>
</evidence>
<evidence type="ECO:0000256" key="5">
    <source>
        <dbReference type="RuleBase" id="RU363034"/>
    </source>
</evidence>
<dbReference type="Gene3D" id="2.40.10.10">
    <property type="entry name" value="Trypsin-like serine proteases"/>
    <property type="match status" value="1"/>
</dbReference>
<reference evidence="8 9" key="1">
    <citation type="submission" date="2020-06" db="EMBL/GenBank/DDBJ databases">
        <authorList>
            <person name="Li R."/>
            <person name="Bekaert M."/>
        </authorList>
    </citation>
    <scope>NUCLEOTIDE SEQUENCE [LARGE SCALE GENOMIC DNA]</scope>
    <source>
        <strain evidence="9">wild</strain>
    </source>
</reference>
<dbReference type="FunFam" id="2.40.10.10:FF:000036">
    <property type="entry name" value="Trypsin beta"/>
    <property type="match status" value="1"/>
</dbReference>